<protein>
    <submittedName>
        <fullName evidence="2">Uncharacterized protein</fullName>
    </submittedName>
</protein>
<accession>A0A9Q3IC88</accession>
<name>A0A9Q3IC88_9BASI</name>
<dbReference type="Proteomes" id="UP000765509">
    <property type="component" value="Unassembled WGS sequence"/>
</dbReference>
<reference evidence="2" key="1">
    <citation type="submission" date="2021-03" db="EMBL/GenBank/DDBJ databases">
        <title>Draft genome sequence of rust myrtle Austropuccinia psidii MF-1, a brazilian biotype.</title>
        <authorList>
            <person name="Quecine M.C."/>
            <person name="Pachon D.M.R."/>
            <person name="Bonatelli M.L."/>
            <person name="Correr F.H."/>
            <person name="Franceschini L.M."/>
            <person name="Leite T.F."/>
            <person name="Margarido G.R.A."/>
            <person name="Almeida C.A."/>
            <person name="Ferrarezi J.A."/>
            <person name="Labate C.A."/>
        </authorList>
    </citation>
    <scope>NUCLEOTIDE SEQUENCE</scope>
    <source>
        <strain evidence="2">MF-1</strain>
    </source>
</reference>
<evidence type="ECO:0000256" key="1">
    <source>
        <dbReference type="SAM" id="MobiDB-lite"/>
    </source>
</evidence>
<evidence type="ECO:0000313" key="3">
    <source>
        <dbReference type="Proteomes" id="UP000765509"/>
    </source>
</evidence>
<feature type="region of interest" description="Disordered" evidence="1">
    <location>
        <begin position="66"/>
        <end position="120"/>
    </location>
</feature>
<gene>
    <name evidence="2" type="ORF">O181_075838</name>
</gene>
<dbReference type="EMBL" id="AVOT02040872">
    <property type="protein sequence ID" value="MBW0536123.1"/>
    <property type="molecule type" value="Genomic_DNA"/>
</dbReference>
<sequence length="120" mass="13954">MVEKKKEWELLPSLLIGMMNSYLQVKKFMGPEKIEELLRGYTLMSWKGQVKQIKAWLKNQNMLSEDQKQKLAQGKDNSPVEAPQVSKSKNPPQQVPNKDKQTPKRNQKGNQNEKVQAKYK</sequence>
<proteinExistence type="predicted"/>
<feature type="compositionally biased region" description="Polar residues" evidence="1">
    <location>
        <begin position="85"/>
        <end position="96"/>
    </location>
</feature>
<comment type="caution">
    <text evidence="2">The sequence shown here is derived from an EMBL/GenBank/DDBJ whole genome shotgun (WGS) entry which is preliminary data.</text>
</comment>
<organism evidence="2 3">
    <name type="scientific">Austropuccinia psidii MF-1</name>
    <dbReference type="NCBI Taxonomy" id="1389203"/>
    <lineage>
        <taxon>Eukaryota</taxon>
        <taxon>Fungi</taxon>
        <taxon>Dikarya</taxon>
        <taxon>Basidiomycota</taxon>
        <taxon>Pucciniomycotina</taxon>
        <taxon>Pucciniomycetes</taxon>
        <taxon>Pucciniales</taxon>
        <taxon>Sphaerophragmiaceae</taxon>
        <taxon>Austropuccinia</taxon>
    </lineage>
</organism>
<dbReference type="AlphaFoldDB" id="A0A9Q3IC88"/>
<keyword evidence="3" id="KW-1185">Reference proteome</keyword>
<evidence type="ECO:0000313" key="2">
    <source>
        <dbReference type="EMBL" id="MBW0536123.1"/>
    </source>
</evidence>